<protein>
    <submittedName>
        <fullName evidence="1">Orf18</fullName>
    </submittedName>
</protein>
<name>Q8JKU3_9VIRU</name>
<evidence type="ECO:0000313" key="2">
    <source>
        <dbReference type="Proteomes" id="UP000232784"/>
    </source>
</evidence>
<reference evidence="1 2" key="1">
    <citation type="journal article" date="2002" name="J. Virol.">
        <title>Analysis of the complete genome sequence of the Hz-1 virus suggests that it is related to members of the Baculoviridae.</title>
        <authorList>
            <person name="Cheng C.H."/>
            <person name="Liu S.M."/>
            <person name="Chow T.Y."/>
            <person name="Hsiao Y.Y."/>
            <person name="Wang D.P."/>
            <person name="Huang J.J."/>
            <person name="Chen H.H."/>
        </authorList>
    </citation>
    <scope>NUCLEOTIDE SEQUENCE [LARGE SCALE GENOMIC DNA]</scope>
</reference>
<dbReference type="EMBL" id="AF451898">
    <property type="protein sequence ID" value="AAN04313.1"/>
    <property type="molecule type" value="Genomic_DNA"/>
</dbReference>
<sequence>MCKLRLPNNNKTAHTHTCIYRCPTRTHYHCYYPQMHMCVYNKNILPSTCRAR</sequence>
<evidence type="ECO:0000313" key="1">
    <source>
        <dbReference type="EMBL" id="AAN04313.1"/>
    </source>
</evidence>
<organism evidence="1 2">
    <name type="scientific">Heliothis zea nudivirus 1</name>
    <dbReference type="NCBI Taxonomy" id="3116536"/>
    <lineage>
        <taxon>Viruses</taxon>
        <taxon>Viruses incertae sedis</taxon>
        <taxon>Naldaviricetes</taxon>
        <taxon>Lefavirales</taxon>
        <taxon>Nudiviridae</taxon>
        <taxon>Betanudivirus</taxon>
        <taxon>Betanudivirus hezeae</taxon>
    </lineage>
</organism>
<keyword evidence="2" id="KW-1185">Reference proteome</keyword>
<proteinExistence type="predicted"/>
<dbReference type="KEGG" id="vg:955071"/>
<gene>
    <name evidence="1" type="primary">orf18</name>
</gene>
<dbReference type="Proteomes" id="UP000232784">
    <property type="component" value="Segment"/>
</dbReference>
<accession>Q8JKU3</accession>